<evidence type="ECO:0000313" key="2">
    <source>
        <dbReference type="Proteomes" id="UP001239111"/>
    </source>
</evidence>
<keyword evidence="2" id="KW-1185">Reference proteome</keyword>
<reference evidence="1" key="1">
    <citation type="submission" date="2023-04" db="EMBL/GenBank/DDBJ databases">
        <title>A chromosome-level genome assembly of the parasitoid wasp Eretmocerus hayati.</title>
        <authorList>
            <person name="Zhong Y."/>
            <person name="Liu S."/>
            <person name="Liu Y."/>
        </authorList>
    </citation>
    <scope>NUCLEOTIDE SEQUENCE</scope>
    <source>
        <strain evidence="1">ZJU_SS_LIU_2023</strain>
    </source>
</reference>
<organism evidence="1 2">
    <name type="scientific">Eretmocerus hayati</name>
    <dbReference type="NCBI Taxonomy" id="131215"/>
    <lineage>
        <taxon>Eukaryota</taxon>
        <taxon>Metazoa</taxon>
        <taxon>Ecdysozoa</taxon>
        <taxon>Arthropoda</taxon>
        <taxon>Hexapoda</taxon>
        <taxon>Insecta</taxon>
        <taxon>Pterygota</taxon>
        <taxon>Neoptera</taxon>
        <taxon>Endopterygota</taxon>
        <taxon>Hymenoptera</taxon>
        <taxon>Apocrita</taxon>
        <taxon>Proctotrupomorpha</taxon>
        <taxon>Chalcidoidea</taxon>
        <taxon>Aphelinidae</taxon>
        <taxon>Aphelininae</taxon>
        <taxon>Eretmocerus</taxon>
    </lineage>
</organism>
<comment type="caution">
    <text evidence="1">The sequence shown here is derived from an EMBL/GenBank/DDBJ whole genome shotgun (WGS) entry which is preliminary data.</text>
</comment>
<sequence>MKTGGGSLRYSRSRKAKESARRAIRKQVSDYRRARRGDTTRFVVTADGCALTREFPVRRPPIVARVVAYSRSVGFAVFCRLMSVEIALVPELPEEKLIELHYYKAVKLCEAFRKVQNKEPSVYFYRPGIHRGSLNYISYRDKRLFYLTSEEGHIFPDTFYNFPCESETLVNLKKAAETIYASIYTHWRLWSDVTDEYYVDHFLITRIPNHLLKDCPVTELDLDRNILSYLRTLRFYKSYRELPAEIKERIRVESFRSNVRDLAYVTWRGHVLYLNHLSPRYEDDTVIYPEFTERSLAESLSASAEELHLAEDA</sequence>
<evidence type="ECO:0000313" key="1">
    <source>
        <dbReference type="EMBL" id="KAJ8674546.1"/>
    </source>
</evidence>
<proteinExistence type="predicted"/>
<gene>
    <name evidence="1" type="ORF">QAD02_005808</name>
</gene>
<dbReference type="EMBL" id="CM056743">
    <property type="protein sequence ID" value="KAJ8674546.1"/>
    <property type="molecule type" value="Genomic_DNA"/>
</dbReference>
<accession>A0ACC2NV98</accession>
<name>A0ACC2NV98_9HYME</name>
<dbReference type="Proteomes" id="UP001239111">
    <property type="component" value="Chromosome 3"/>
</dbReference>
<protein>
    <submittedName>
        <fullName evidence="1">Uncharacterized protein</fullName>
    </submittedName>
</protein>